<dbReference type="PANTHER" id="PTHR30023">
    <property type="entry name" value="D-ALANYL-D-ALANINE CARBOXYPEPTIDASE"/>
    <property type="match status" value="1"/>
</dbReference>
<reference evidence="4 5" key="1">
    <citation type="submission" date="2019-06" db="EMBL/GenBank/DDBJ databases">
        <title>Sorghum-associated microbial communities from plants grown in Nebraska, USA.</title>
        <authorList>
            <person name="Schachtman D."/>
        </authorList>
    </citation>
    <scope>NUCLEOTIDE SEQUENCE [LARGE SCALE GENOMIC DNA]</scope>
    <source>
        <strain evidence="4 5">T529</strain>
    </source>
</reference>
<dbReference type="GO" id="GO:0006508">
    <property type="term" value="P:proteolysis"/>
    <property type="evidence" value="ECO:0007669"/>
    <property type="project" value="InterPro"/>
</dbReference>
<dbReference type="Gene3D" id="3.40.710.10">
    <property type="entry name" value="DD-peptidase/beta-lactamase superfamily"/>
    <property type="match status" value="1"/>
</dbReference>
<accession>A0A561CIE7</accession>
<dbReference type="PRINTS" id="PR00922">
    <property type="entry name" value="DADACBPTASE3"/>
</dbReference>
<evidence type="ECO:0000256" key="1">
    <source>
        <dbReference type="ARBA" id="ARBA00006096"/>
    </source>
</evidence>
<name>A0A561CIE7_9BURK</name>
<dbReference type="AlphaFoldDB" id="A0A561CIE7"/>
<evidence type="ECO:0000313" key="4">
    <source>
        <dbReference type="EMBL" id="TWD90777.1"/>
    </source>
</evidence>
<dbReference type="Pfam" id="PF02113">
    <property type="entry name" value="Peptidase_S13"/>
    <property type="match status" value="1"/>
</dbReference>
<evidence type="ECO:0000256" key="3">
    <source>
        <dbReference type="SAM" id="SignalP"/>
    </source>
</evidence>
<dbReference type="GO" id="GO:0004185">
    <property type="term" value="F:serine-type carboxypeptidase activity"/>
    <property type="evidence" value="ECO:0007669"/>
    <property type="project" value="InterPro"/>
</dbReference>
<dbReference type="NCBIfam" id="TIGR00666">
    <property type="entry name" value="PBP4"/>
    <property type="match status" value="1"/>
</dbReference>
<evidence type="ECO:0000313" key="5">
    <source>
        <dbReference type="Proteomes" id="UP000319722"/>
    </source>
</evidence>
<protein>
    <submittedName>
        <fullName evidence="4">D-alanyl-D-alanine carboxypeptidase/D-alanyl-D-alanine-endopeptidase (Penicillin-binding protein 4)</fullName>
    </submittedName>
</protein>
<organism evidence="4 5">
    <name type="scientific">Variovorax beijingensis</name>
    <dbReference type="NCBI Taxonomy" id="2496117"/>
    <lineage>
        <taxon>Bacteria</taxon>
        <taxon>Pseudomonadati</taxon>
        <taxon>Pseudomonadota</taxon>
        <taxon>Betaproteobacteria</taxon>
        <taxon>Burkholderiales</taxon>
        <taxon>Comamonadaceae</taxon>
        <taxon>Variovorax</taxon>
    </lineage>
</organism>
<dbReference type="Proteomes" id="UP000319722">
    <property type="component" value="Unassembled WGS sequence"/>
</dbReference>
<evidence type="ECO:0000256" key="2">
    <source>
        <dbReference type="ARBA" id="ARBA00022801"/>
    </source>
</evidence>
<proteinExistence type="inferred from homology"/>
<dbReference type="RefSeq" id="WP_145739272.1">
    <property type="nucleotide sequence ID" value="NZ_VIVL01000001.1"/>
</dbReference>
<comment type="caution">
    <text evidence="4">The sequence shown here is derived from an EMBL/GenBank/DDBJ whole genome shotgun (WGS) entry which is preliminary data.</text>
</comment>
<feature type="signal peptide" evidence="3">
    <location>
        <begin position="1"/>
        <end position="22"/>
    </location>
</feature>
<dbReference type="InterPro" id="IPR000667">
    <property type="entry name" value="Peptidase_S13"/>
</dbReference>
<sequence length="477" mass="50889">MRLRRLSFFLRAACALSFTALAAPGALAQQALPGEVETALARAKVPRDAVTMLVADADGLRPPRLAWRAQVPVNPASIMKLVTTYAALDLLGPAYSWSTPVYVDGTVSNGVLNGNLYIKGQGDPKLVLERAWLLLRRVQGLGITTVSGDIVLDRSAFDGTSENDPAAFDGEPLRPYNASPEALLVNFKSVNMVFTPERGGQQARVSYEPPLASVSMQPAVALAPGECGDWRAAIKPDFSDPNRIRFMGALPAACGEKSWAVAYADPRTYGLRAIGGMWAEMGGRVGGQMRDGRVPAGLRPVFEFGSPPLAEVVRDINKYSNNVMAQQLFLTLGLTQRNRGSFEASRSALGQWWRERIGTGEAPPVFDNGSGLSRDERISAAALGKMLQVAWRSPLMPELVSSLPAMGVDGTLRKRTLRSGGAAHLKTGSLRDAAGVAGYVHGASGRRYVLVAIANGENAGAARAAFDALVDWASQDN</sequence>
<feature type="chain" id="PRO_5022085271" evidence="3">
    <location>
        <begin position="23"/>
        <end position="477"/>
    </location>
</feature>
<dbReference type="GO" id="GO:0000270">
    <property type="term" value="P:peptidoglycan metabolic process"/>
    <property type="evidence" value="ECO:0007669"/>
    <property type="project" value="TreeGrafter"/>
</dbReference>
<keyword evidence="2" id="KW-0378">Hydrolase</keyword>
<dbReference type="InterPro" id="IPR012338">
    <property type="entry name" value="Beta-lactam/transpept-like"/>
</dbReference>
<dbReference type="EMBL" id="VIVL01000001">
    <property type="protein sequence ID" value="TWD90777.1"/>
    <property type="molecule type" value="Genomic_DNA"/>
</dbReference>
<dbReference type="PANTHER" id="PTHR30023:SF0">
    <property type="entry name" value="PENICILLIN-SENSITIVE CARBOXYPEPTIDASE A"/>
    <property type="match status" value="1"/>
</dbReference>
<gene>
    <name evidence="4" type="ORF">FB547_101444</name>
</gene>
<keyword evidence="4" id="KW-0121">Carboxypeptidase</keyword>
<dbReference type="Gene3D" id="3.50.80.20">
    <property type="entry name" value="D-Ala-D-Ala carboxypeptidase C, peptidase S13"/>
    <property type="match status" value="1"/>
</dbReference>
<dbReference type="SUPFAM" id="SSF56601">
    <property type="entry name" value="beta-lactamase/transpeptidase-like"/>
    <property type="match status" value="1"/>
</dbReference>
<comment type="similarity">
    <text evidence="1">Belongs to the peptidase S13 family.</text>
</comment>
<dbReference type="OrthoDB" id="9802627at2"/>
<keyword evidence="3" id="KW-0732">Signal</keyword>
<keyword evidence="4" id="KW-0645">Protease</keyword>